<dbReference type="AlphaFoldDB" id="A0A6M4H6E2"/>
<dbReference type="RefSeq" id="WP_171162276.1">
    <property type="nucleotide sequence ID" value="NZ_CP053073.1"/>
</dbReference>
<evidence type="ECO:0000313" key="2">
    <source>
        <dbReference type="EMBL" id="QJR15201.1"/>
    </source>
</evidence>
<dbReference type="EMBL" id="CP053073">
    <property type="protein sequence ID" value="QJR15201.1"/>
    <property type="molecule type" value="Genomic_DNA"/>
</dbReference>
<gene>
    <name evidence="2" type="ORF">DSM104440_02018</name>
</gene>
<dbReference type="Proteomes" id="UP000503096">
    <property type="component" value="Chromosome"/>
</dbReference>
<accession>A0A6M4H6E2</accession>
<dbReference type="GO" id="GO:0035438">
    <property type="term" value="F:cyclic-di-GMP binding"/>
    <property type="evidence" value="ECO:0007669"/>
    <property type="project" value="InterPro"/>
</dbReference>
<name>A0A6M4H6E2_9PROT</name>
<reference evidence="2 3" key="1">
    <citation type="submission" date="2020-04" db="EMBL/GenBank/DDBJ databases">
        <title>Usitatibacter rugosus gen. nov., sp. nov. and Usitatibacter palustris sp. nov., novel members of Usitatibacteraceae fam. nov. within the order Nitrosomonadales isolated from soil.</title>
        <authorList>
            <person name="Huber K.J."/>
            <person name="Neumann-Schaal M."/>
            <person name="Geppert A."/>
            <person name="Luckner M."/>
            <person name="Wanner G."/>
            <person name="Overmann J."/>
        </authorList>
    </citation>
    <scope>NUCLEOTIDE SEQUENCE [LARGE SCALE GENOMIC DNA]</scope>
    <source>
        <strain evidence="2 3">Swamp67</strain>
    </source>
</reference>
<organism evidence="2 3">
    <name type="scientific">Usitatibacter palustris</name>
    <dbReference type="NCBI Taxonomy" id="2732487"/>
    <lineage>
        <taxon>Bacteria</taxon>
        <taxon>Pseudomonadati</taxon>
        <taxon>Pseudomonadota</taxon>
        <taxon>Betaproteobacteria</taxon>
        <taxon>Nitrosomonadales</taxon>
        <taxon>Usitatibacteraceae</taxon>
        <taxon>Usitatibacter</taxon>
    </lineage>
</organism>
<sequence length="122" mass="13215">MNDTVSESVVARPGVFSLVIRSKAALYAAWIPLLRGGGIFLPSNREHRLGEEVIVLLSLLDDPAKISLQGHVAWINPAHTAGNRPQGIGIQLVDSEQCRDFRKKVEGLLAGALQSSRPTHTI</sequence>
<dbReference type="InterPro" id="IPR009875">
    <property type="entry name" value="PilZ_domain"/>
</dbReference>
<dbReference type="InParanoid" id="A0A6M4H6E2"/>
<keyword evidence="3" id="KW-1185">Reference proteome</keyword>
<dbReference type="Pfam" id="PF07238">
    <property type="entry name" value="PilZ"/>
    <property type="match status" value="1"/>
</dbReference>
<dbReference type="Gene3D" id="2.40.10.220">
    <property type="entry name" value="predicted glycosyltransferase like domains"/>
    <property type="match status" value="1"/>
</dbReference>
<dbReference type="KEGG" id="upl:DSM104440_02018"/>
<evidence type="ECO:0000259" key="1">
    <source>
        <dbReference type="Pfam" id="PF07238"/>
    </source>
</evidence>
<proteinExistence type="predicted"/>
<evidence type="ECO:0000313" key="3">
    <source>
        <dbReference type="Proteomes" id="UP000503096"/>
    </source>
</evidence>
<protein>
    <recommendedName>
        <fullName evidence="1">PilZ domain-containing protein</fullName>
    </recommendedName>
</protein>
<feature type="domain" description="PilZ" evidence="1">
    <location>
        <begin position="36"/>
        <end position="97"/>
    </location>
</feature>